<keyword evidence="2" id="KW-0560">Oxidoreductase</keyword>
<evidence type="ECO:0000256" key="4">
    <source>
        <dbReference type="ARBA" id="ARBA00048009"/>
    </source>
</evidence>
<name>A0A2X0L3X0_9BASI</name>
<evidence type="ECO:0000256" key="2">
    <source>
        <dbReference type="ARBA" id="ARBA00023002"/>
    </source>
</evidence>
<reference evidence="7" key="1">
    <citation type="submission" date="2016-10" db="EMBL/GenBank/DDBJ databases">
        <authorList>
            <person name="Jeantristanb JTB J.-T."/>
            <person name="Ricardo R."/>
        </authorList>
    </citation>
    <scope>NUCLEOTIDE SEQUENCE [LARGE SCALE GENOMIC DNA]</scope>
</reference>
<evidence type="ECO:0000313" key="7">
    <source>
        <dbReference type="Proteomes" id="UP000249723"/>
    </source>
</evidence>
<dbReference type="PANTHER" id="PTHR43296:SF2">
    <property type="entry name" value="PEROXISOMAL 2,4-DIENOYL-COA REDUCTASE [(3E)-ENOYL-COA-PRODUCING]"/>
    <property type="match status" value="1"/>
</dbReference>
<keyword evidence="7" id="KW-1185">Reference proteome</keyword>
<dbReference type="InterPro" id="IPR045017">
    <property type="entry name" value="DECR2-like"/>
</dbReference>
<dbReference type="PANTHER" id="PTHR43296">
    <property type="entry name" value="PEROXISOMAL 2,4-DIENOYL-COA REDUCTASE"/>
    <property type="match status" value="1"/>
</dbReference>
<dbReference type="GO" id="GO:0005777">
    <property type="term" value="C:peroxisome"/>
    <property type="evidence" value="ECO:0007669"/>
    <property type="project" value="TreeGrafter"/>
</dbReference>
<accession>A0A2X0L3X0</accession>
<dbReference type="AlphaFoldDB" id="A0A2X0L3X0"/>
<evidence type="ECO:0000256" key="5">
    <source>
        <dbReference type="ARBA" id="ARBA00048340"/>
    </source>
</evidence>
<gene>
    <name evidence="6" type="ORF">BZ3500_MVSOF-1268-A1-R1_CHR9G10473</name>
</gene>
<evidence type="ECO:0000256" key="3">
    <source>
        <dbReference type="ARBA" id="ARBA00026117"/>
    </source>
</evidence>
<organism evidence="6 7">
    <name type="scientific">Microbotryum saponariae</name>
    <dbReference type="NCBI Taxonomy" id="289078"/>
    <lineage>
        <taxon>Eukaryota</taxon>
        <taxon>Fungi</taxon>
        <taxon>Dikarya</taxon>
        <taxon>Basidiomycota</taxon>
        <taxon>Pucciniomycotina</taxon>
        <taxon>Microbotryomycetes</taxon>
        <taxon>Microbotryales</taxon>
        <taxon>Microbotryaceae</taxon>
        <taxon>Microbotryum</taxon>
    </lineage>
</organism>
<proteinExistence type="predicted"/>
<protein>
    <recommendedName>
        <fullName evidence="3">2,4-dienoyl-CoA reductase [(3E)-enoyl-CoA-producing]</fullName>
        <ecNumber evidence="3">1.3.1.124</ecNumber>
    </recommendedName>
</protein>
<dbReference type="STRING" id="289078.A0A2X0L3X0"/>
<dbReference type="Pfam" id="PF13561">
    <property type="entry name" value="adh_short_C2"/>
    <property type="match status" value="1"/>
</dbReference>
<sequence>MTGSIFKDDLFKGKVAFVTGGGSGICYGMVESLMRHGANATILGRREQVITEAAATLSKATGQQCLGVSGDVRKPESLKEAVRKTVEKFGRIDFVSSRGSRGDFEVGLAGNFLSPISGMSENAFRTVLEIDSMGTFNTFKATIDEVKKTQGAYIAISATLHYKGTVMQAHVSAAKAAIDSLFNVIAVEYGPLGVRANIIAPGPIDGTEGVARLIPKEIIEESKKLIPLGRNGTIEDIANSGVFLFSPAASYITGSVLVVDGGQVRETSSMRRCSWHNGSMSRSMTYPDFLLEGGDTRSALAAKL</sequence>
<dbReference type="PRINTS" id="PR00081">
    <property type="entry name" value="GDHRDH"/>
</dbReference>
<dbReference type="GO" id="GO:0008670">
    <property type="term" value="F:2,4-dienoyl-CoA reductase (NADPH) activity"/>
    <property type="evidence" value="ECO:0007669"/>
    <property type="project" value="InterPro"/>
</dbReference>
<dbReference type="EC" id="1.3.1.124" evidence="3"/>
<evidence type="ECO:0000313" key="6">
    <source>
        <dbReference type="EMBL" id="SDA00149.1"/>
    </source>
</evidence>
<dbReference type="InterPro" id="IPR036291">
    <property type="entry name" value="NAD(P)-bd_dom_sf"/>
</dbReference>
<dbReference type="CDD" id="cd05369">
    <property type="entry name" value="TER_DECR_SDR_a"/>
    <property type="match status" value="1"/>
</dbReference>
<comment type="catalytic activity">
    <reaction evidence="5">
        <text>a (2E,4Z)-dienoyl-CoA + NADPH + H(+) = a 4,5-saturated-(3E)-enoyl-CoA + NADP(+)</text>
        <dbReference type="Rhea" id="RHEA:61892"/>
        <dbReference type="ChEBI" id="CHEBI:15378"/>
        <dbReference type="ChEBI" id="CHEBI:57783"/>
        <dbReference type="ChEBI" id="CHEBI:58349"/>
        <dbReference type="ChEBI" id="CHEBI:85099"/>
        <dbReference type="ChEBI" id="CHEBI:85493"/>
        <dbReference type="EC" id="1.3.1.124"/>
    </reaction>
</comment>
<evidence type="ECO:0000256" key="1">
    <source>
        <dbReference type="ARBA" id="ARBA00022857"/>
    </source>
</evidence>
<dbReference type="GO" id="GO:0009062">
    <property type="term" value="P:fatty acid catabolic process"/>
    <property type="evidence" value="ECO:0007669"/>
    <property type="project" value="InterPro"/>
</dbReference>
<comment type="catalytic activity">
    <reaction evidence="4">
        <text>a (2E,4E)-dienoyl-CoA + NADPH + H(+) = a 4,5-saturated-(3E)-enoyl-CoA + NADP(+)</text>
        <dbReference type="Rhea" id="RHEA:45912"/>
        <dbReference type="ChEBI" id="CHEBI:15378"/>
        <dbReference type="ChEBI" id="CHEBI:57783"/>
        <dbReference type="ChEBI" id="CHEBI:58349"/>
        <dbReference type="ChEBI" id="CHEBI:85101"/>
        <dbReference type="ChEBI" id="CHEBI:85493"/>
        <dbReference type="EC" id="1.3.1.124"/>
    </reaction>
</comment>
<dbReference type="InterPro" id="IPR002347">
    <property type="entry name" value="SDR_fam"/>
</dbReference>
<keyword evidence="1" id="KW-0521">NADP</keyword>
<dbReference type="EMBL" id="FMWP01000107">
    <property type="protein sequence ID" value="SDA00149.1"/>
    <property type="molecule type" value="Genomic_DNA"/>
</dbReference>
<dbReference type="Proteomes" id="UP000249723">
    <property type="component" value="Unassembled WGS sequence"/>
</dbReference>
<dbReference type="OrthoDB" id="2136131at2759"/>
<dbReference type="SUPFAM" id="SSF51735">
    <property type="entry name" value="NAD(P)-binding Rossmann-fold domains"/>
    <property type="match status" value="1"/>
</dbReference>
<dbReference type="Gene3D" id="3.40.50.720">
    <property type="entry name" value="NAD(P)-binding Rossmann-like Domain"/>
    <property type="match status" value="1"/>
</dbReference>